<dbReference type="PROSITE" id="PS50082">
    <property type="entry name" value="WD_REPEATS_2"/>
    <property type="match status" value="2"/>
</dbReference>
<comment type="function">
    <text evidence="1 6">Component of the RIX1 complex required for processing of ITS2 sequences from 35S pre-rRNA.</text>
</comment>
<dbReference type="EMBL" id="JAPCWZ010000002">
    <property type="protein sequence ID" value="KAK8877313.1"/>
    <property type="molecule type" value="Genomic_DNA"/>
</dbReference>
<evidence type="ECO:0000256" key="3">
    <source>
        <dbReference type="ARBA" id="ARBA00022574"/>
    </source>
</evidence>
<keyword evidence="6" id="KW-0698">rRNA processing</keyword>
<evidence type="ECO:0000256" key="4">
    <source>
        <dbReference type="ARBA" id="ARBA00022737"/>
    </source>
</evidence>
<evidence type="ECO:0000256" key="5">
    <source>
        <dbReference type="PROSITE-ProRule" id="PRU00221"/>
    </source>
</evidence>
<evidence type="ECO:0000256" key="6">
    <source>
        <dbReference type="RuleBase" id="RU369067"/>
    </source>
</evidence>
<keyword evidence="6" id="KW-0539">Nucleus</keyword>
<dbReference type="InterPro" id="IPR019775">
    <property type="entry name" value="WD40_repeat_CS"/>
</dbReference>
<keyword evidence="4" id="KW-0677">Repeat</keyword>
<dbReference type="SMART" id="SM00320">
    <property type="entry name" value="WD40"/>
    <property type="match status" value="6"/>
</dbReference>
<evidence type="ECO:0000256" key="2">
    <source>
        <dbReference type="ARBA" id="ARBA00010143"/>
    </source>
</evidence>
<dbReference type="InterPro" id="IPR036322">
    <property type="entry name" value="WD40_repeat_dom_sf"/>
</dbReference>
<comment type="caution">
    <text evidence="7">The sequence shown here is derived from an EMBL/GenBank/DDBJ whole genome shotgun (WGS) entry which is preliminary data.</text>
</comment>
<organism evidence="7 8">
    <name type="scientific">Apiospora arundinis</name>
    <dbReference type="NCBI Taxonomy" id="335852"/>
    <lineage>
        <taxon>Eukaryota</taxon>
        <taxon>Fungi</taxon>
        <taxon>Dikarya</taxon>
        <taxon>Ascomycota</taxon>
        <taxon>Pezizomycotina</taxon>
        <taxon>Sordariomycetes</taxon>
        <taxon>Xylariomycetidae</taxon>
        <taxon>Amphisphaeriales</taxon>
        <taxon>Apiosporaceae</taxon>
        <taxon>Apiospora</taxon>
    </lineage>
</organism>
<dbReference type="PROSITE" id="PS00678">
    <property type="entry name" value="WD_REPEATS_1"/>
    <property type="match status" value="1"/>
</dbReference>
<keyword evidence="3 5" id="KW-0853">WD repeat</keyword>
<dbReference type="Proteomes" id="UP001390339">
    <property type="component" value="Unassembled WGS sequence"/>
</dbReference>
<accession>A0ABR2JII2</accession>
<evidence type="ECO:0000256" key="1">
    <source>
        <dbReference type="ARBA" id="ARBA00002355"/>
    </source>
</evidence>
<name>A0ABR2JII2_9PEZI</name>
<comment type="subcellular location">
    <subcellularLocation>
        <location evidence="6">Nucleus</location>
    </subcellularLocation>
</comment>
<keyword evidence="8" id="KW-1185">Reference proteome</keyword>
<dbReference type="InterPro" id="IPR045227">
    <property type="entry name" value="WDR18/Ipi3/RID3"/>
</dbReference>
<dbReference type="InterPro" id="IPR001680">
    <property type="entry name" value="WD40_rpt"/>
</dbReference>
<comment type="subunit">
    <text evidence="6">Component of the RIX1 complex, composed of IPI1, RIX1/IPI2 and IPI3 in a 1:2:2 stoichiometry. The complex interacts (via RIX1) with MDN1 (via its hexameric AAA ATPase ring) and the pre-60S ribosome particles.</text>
</comment>
<feature type="repeat" description="WD" evidence="5">
    <location>
        <begin position="272"/>
        <end position="317"/>
    </location>
</feature>
<dbReference type="Pfam" id="PF00400">
    <property type="entry name" value="WD40"/>
    <property type="match status" value="2"/>
</dbReference>
<proteinExistence type="inferred from homology"/>
<dbReference type="InterPro" id="IPR015943">
    <property type="entry name" value="WD40/YVTN_repeat-like_dom_sf"/>
</dbReference>
<sequence length="540" mass="58853">MPFYLENLVQVCAPEGKRGPSSIQHPARIPLATGSVHTAYAGPSHFRPYLIQSISLQKKFTPAYAILRRRRLRSSVLYCHPQSRLTPSANTVPYSGPASSDNMLTEKYFASISGPPIANNTAIAKDIGIYEHTLHPSHSTTSTFKKSSVPRNSLAVSDTHVFAAQDDKSTVHVYSRVKGNQESTVTFQERIRSVAFCDDVLVLGTAEGRVILWEICTGRQVTTPACHVQAVTCIASTPYHLLTGSDDSNVHVWELSRLLGLEPTEHEPEKTLSNHRAAVISIAISQSTNPDTNMCVTAGKDKSCIIWNYQTGTALRTLLFPTNPTSLCLDPCARAIYVSSDDGSIFAVDTFSEKALLGPQSIEAVSSVVQVASAFGSAPQEAGPASCLAVSYDGTTLLSGHNKGQILRWDLSTRADSTQIANLNAAISNLVFESPLPRTKSTQVTTVVKPFLGSRNYNFTAQLVTDLTDESRFEKMLNGKGFATGELENAIQALQQPHTEIAGDSELKKENEELWKVINEQRALQKKTLERYVEAKAANT</sequence>
<dbReference type="PANTHER" id="PTHR18763:SF0">
    <property type="entry name" value="WD REPEAT-CONTAINING PROTEIN 18"/>
    <property type="match status" value="1"/>
</dbReference>
<feature type="repeat" description="WD" evidence="5">
    <location>
        <begin position="224"/>
        <end position="256"/>
    </location>
</feature>
<comment type="similarity">
    <text evidence="2 6">Belongs to the WD repeat IPI3/WDR18 family.</text>
</comment>
<evidence type="ECO:0000313" key="8">
    <source>
        <dbReference type="Proteomes" id="UP001390339"/>
    </source>
</evidence>
<dbReference type="Gene3D" id="2.130.10.10">
    <property type="entry name" value="YVTN repeat-like/Quinoprotein amine dehydrogenase"/>
    <property type="match status" value="2"/>
</dbReference>
<reference evidence="7 8" key="1">
    <citation type="journal article" date="2024" name="IMA Fungus">
        <title>Apiospora arundinis, a panoply of carbohydrate-active enzymes and secondary metabolites.</title>
        <authorList>
            <person name="Sorensen T."/>
            <person name="Petersen C."/>
            <person name="Muurmann A.T."/>
            <person name="Christiansen J.V."/>
            <person name="Brundto M.L."/>
            <person name="Overgaard C.K."/>
            <person name="Boysen A.T."/>
            <person name="Wollenberg R.D."/>
            <person name="Larsen T.O."/>
            <person name="Sorensen J.L."/>
            <person name="Nielsen K.L."/>
            <person name="Sondergaard T.E."/>
        </authorList>
    </citation>
    <scope>NUCLEOTIDE SEQUENCE [LARGE SCALE GENOMIC DNA]</scope>
    <source>
        <strain evidence="7 8">AAU 773</strain>
    </source>
</reference>
<protein>
    <recommendedName>
        <fullName evidence="6">Pre-rRNA-processing protein IPI3</fullName>
    </recommendedName>
</protein>
<gene>
    <name evidence="7" type="ORF">PGQ11_002259</name>
</gene>
<evidence type="ECO:0000313" key="7">
    <source>
        <dbReference type="EMBL" id="KAK8877313.1"/>
    </source>
</evidence>
<dbReference type="SUPFAM" id="SSF50978">
    <property type="entry name" value="WD40 repeat-like"/>
    <property type="match status" value="1"/>
</dbReference>
<dbReference type="PANTHER" id="PTHR18763">
    <property type="entry name" value="WD-REPEAT PROTEIN 18"/>
    <property type="match status" value="1"/>
</dbReference>